<dbReference type="EMBL" id="CP054139">
    <property type="protein sequence ID" value="QKJ32200.1"/>
    <property type="molecule type" value="Genomic_DNA"/>
</dbReference>
<dbReference type="AlphaFoldDB" id="A0A7D4UQ79"/>
<name>A0A7D4UQ79_9SPHI</name>
<protein>
    <submittedName>
        <fullName evidence="1">Uncharacterized protein</fullName>
    </submittedName>
</protein>
<dbReference type="Proteomes" id="UP000505355">
    <property type="component" value="Chromosome"/>
</dbReference>
<proteinExistence type="predicted"/>
<evidence type="ECO:0000313" key="2">
    <source>
        <dbReference type="Proteomes" id="UP000505355"/>
    </source>
</evidence>
<evidence type="ECO:0000313" key="1">
    <source>
        <dbReference type="EMBL" id="QKJ32200.1"/>
    </source>
</evidence>
<dbReference type="RefSeq" id="WP_173416851.1">
    <property type="nucleotide sequence ID" value="NZ_CP054139.1"/>
</dbReference>
<dbReference type="KEGG" id="mmab:HQ865_21350"/>
<gene>
    <name evidence="1" type="ORF">HQ865_21350</name>
</gene>
<organism evidence="1 2">
    <name type="scientific">Mucilaginibacter mali</name>
    <dbReference type="NCBI Taxonomy" id="2740462"/>
    <lineage>
        <taxon>Bacteria</taxon>
        <taxon>Pseudomonadati</taxon>
        <taxon>Bacteroidota</taxon>
        <taxon>Sphingobacteriia</taxon>
        <taxon>Sphingobacteriales</taxon>
        <taxon>Sphingobacteriaceae</taxon>
        <taxon>Mucilaginibacter</taxon>
    </lineage>
</organism>
<keyword evidence="2" id="KW-1185">Reference proteome</keyword>
<reference evidence="1 2" key="1">
    <citation type="submission" date="2020-05" db="EMBL/GenBank/DDBJ databases">
        <title>Mucilaginibacter mali sp. nov.</title>
        <authorList>
            <person name="Kim H.S."/>
            <person name="Lee K.C."/>
            <person name="Suh M.K."/>
            <person name="Kim J.-S."/>
            <person name="Han K.-I."/>
            <person name="Eom M.K."/>
            <person name="Shin Y.K."/>
            <person name="Lee J.-S."/>
        </authorList>
    </citation>
    <scope>NUCLEOTIDE SEQUENCE [LARGE SCALE GENOMIC DNA]</scope>
    <source>
        <strain evidence="1 2">G2-14</strain>
    </source>
</reference>
<accession>A0A7D4UQ79</accession>
<sequence>MKPIYANTLKFAFAIIAAITFFIVSNLNAEKEKHQRLLALGDLRLSGKVIDSSVYKYGGRPYLLICLKLDTCNKKSLYLFNDLIALKIKNGIATMSAGPDYTIAPISFVAIDAKRNIMITRYQNGQADTSDIDIRADGLTESQMNFCNKDK</sequence>